<reference evidence="2 3" key="1">
    <citation type="submission" date="2019-02" db="EMBL/GenBank/DDBJ databases">
        <title>Deep-cultivation of Planctomycetes and their phenomic and genomic characterization uncovers novel biology.</title>
        <authorList>
            <person name="Wiegand S."/>
            <person name="Jogler M."/>
            <person name="Boedeker C."/>
            <person name="Pinto D."/>
            <person name="Vollmers J."/>
            <person name="Rivas-Marin E."/>
            <person name="Kohn T."/>
            <person name="Peeters S.H."/>
            <person name="Heuer A."/>
            <person name="Rast P."/>
            <person name="Oberbeckmann S."/>
            <person name="Bunk B."/>
            <person name="Jeske O."/>
            <person name="Meyerdierks A."/>
            <person name="Storesund J.E."/>
            <person name="Kallscheuer N."/>
            <person name="Luecker S."/>
            <person name="Lage O.M."/>
            <person name="Pohl T."/>
            <person name="Merkel B.J."/>
            <person name="Hornburger P."/>
            <person name="Mueller R.-W."/>
            <person name="Bruemmer F."/>
            <person name="Labrenz M."/>
            <person name="Spormann A.M."/>
            <person name="Op den Camp H."/>
            <person name="Overmann J."/>
            <person name="Amann R."/>
            <person name="Jetten M.S.M."/>
            <person name="Mascher T."/>
            <person name="Medema M.H."/>
            <person name="Devos D.P."/>
            <person name="Kaster A.-K."/>
            <person name="Ovreas L."/>
            <person name="Rohde M."/>
            <person name="Galperin M.Y."/>
            <person name="Jogler C."/>
        </authorList>
    </citation>
    <scope>NUCLEOTIDE SEQUENCE [LARGE SCALE GENOMIC DNA]</scope>
    <source>
        <strain evidence="2 3">Q31a</strain>
    </source>
</reference>
<dbReference type="OrthoDB" id="9818451at2"/>
<dbReference type="AlphaFoldDB" id="A0A518G3M4"/>
<evidence type="ECO:0008006" key="4">
    <source>
        <dbReference type="Google" id="ProtNLM"/>
    </source>
</evidence>
<keyword evidence="1" id="KW-0732">Signal</keyword>
<evidence type="ECO:0000256" key="1">
    <source>
        <dbReference type="SAM" id="SignalP"/>
    </source>
</evidence>
<name>A0A518G3M4_9BACT</name>
<protein>
    <recommendedName>
        <fullName evidence="4">Lipocalin-like domain-containing protein</fullName>
    </recommendedName>
</protein>
<gene>
    <name evidence="2" type="ORF">Q31a_14730</name>
</gene>
<dbReference type="KEGG" id="ahel:Q31a_14730"/>
<feature type="chain" id="PRO_5021982267" description="Lipocalin-like domain-containing protein" evidence="1">
    <location>
        <begin position="19"/>
        <end position="304"/>
    </location>
</feature>
<keyword evidence="3" id="KW-1185">Reference proteome</keyword>
<dbReference type="EMBL" id="CP036298">
    <property type="protein sequence ID" value="QDV23175.1"/>
    <property type="molecule type" value="Genomic_DNA"/>
</dbReference>
<sequence precursor="true">MKSAILVYTVLLFPSVSAFGQSDDPALPAEARTFMSRLVGTWEMQGLRNGEPFTGLLQVRWNDAQTGLIYCSREGSRLTHGVGFWDATTGELVETWVVDNLSVALRIKPNTDRTVGDGRVMLYLPNGETAVGTTRSEYLTADNIRFIGGGTGGQSFEAEYTRVPIEASEAALANYGKFVVGGTWVCETQTPISKHTYHWRPGNKTLWWDRQGGRFPGLSLLSVDHVAQCVRSMDVDDDGSTGSAVWLQSNENTWLMLGRYHAPDGEQDLQLTLTRTSQDEIHLTGTAVIDGKEQTLSDVWKRKR</sequence>
<accession>A0A518G3M4</accession>
<feature type="signal peptide" evidence="1">
    <location>
        <begin position="1"/>
        <end position="18"/>
    </location>
</feature>
<dbReference type="RefSeq" id="WP_145075821.1">
    <property type="nucleotide sequence ID" value="NZ_CP036298.1"/>
</dbReference>
<organism evidence="2 3">
    <name type="scientific">Aureliella helgolandensis</name>
    <dbReference type="NCBI Taxonomy" id="2527968"/>
    <lineage>
        <taxon>Bacteria</taxon>
        <taxon>Pseudomonadati</taxon>
        <taxon>Planctomycetota</taxon>
        <taxon>Planctomycetia</taxon>
        <taxon>Pirellulales</taxon>
        <taxon>Pirellulaceae</taxon>
        <taxon>Aureliella</taxon>
    </lineage>
</organism>
<evidence type="ECO:0000313" key="3">
    <source>
        <dbReference type="Proteomes" id="UP000318017"/>
    </source>
</evidence>
<evidence type="ECO:0000313" key="2">
    <source>
        <dbReference type="EMBL" id="QDV23175.1"/>
    </source>
</evidence>
<proteinExistence type="predicted"/>
<dbReference type="Proteomes" id="UP000318017">
    <property type="component" value="Chromosome"/>
</dbReference>